<protein>
    <submittedName>
        <fullName evidence="2">Uncharacterized protein</fullName>
    </submittedName>
</protein>
<dbReference type="EMBL" id="GBRH01187166">
    <property type="protein sequence ID" value="JAE10730.1"/>
    <property type="molecule type" value="Transcribed_RNA"/>
</dbReference>
<proteinExistence type="predicted"/>
<reference evidence="2" key="1">
    <citation type="submission" date="2014-09" db="EMBL/GenBank/DDBJ databases">
        <authorList>
            <person name="Magalhaes I.L.F."/>
            <person name="Oliveira U."/>
            <person name="Santos F.R."/>
            <person name="Vidigal T.H.D.A."/>
            <person name="Brescovit A.D."/>
            <person name="Santos A.J."/>
        </authorList>
    </citation>
    <scope>NUCLEOTIDE SEQUENCE</scope>
    <source>
        <tissue evidence="2">Shoot tissue taken approximately 20 cm above the soil surface</tissue>
    </source>
</reference>
<sequence length="47" mass="4899">MTSSTLDTPGCPSIPSSCPRRRDPPSPGCLAVAQGGRPPSKRSTWTT</sequence>
<accession>A0A0A9FCI6</accession>
<name>A0A0A9FCI6_ARUDO</name>
<feature type="region of interest" description="Disordered" evidence="1">
    <location>
        <begin position="1"/>
        <end position="47"/>
    </location>
</feature>
<evidence type="ECO:0000256" key="1">
    <source>
        <dbReference type="SAM" id="MobiDB-lite"/>
    </source>
</evidence>
<feature type="compositionally biased region" description="Low complexity" evidence="1">
    <location>
        <begin position="9"/>
        <end position="18"/>
    </location>
</feature>
<reference evidence="2" key="2">
    <citation type="journal article" date="2015" name="Data Brief">
        <title>Shoot transcriptome of the giant reed, Arundo donax.</title>
        <authorList>
            <person name="Barrero R.A."/>
            <person name="Guerrero F.D."/>
            <person name="Moolhuijzen P."/>
            <person name="Goolsby J.A."/>
            <person name="Tidwell J."/>
            <person name="Bellgard S.E."/>
            <person name="Bellgard M.I."/>
        </authorList>
    </citation>
    <scope>NUCLEOTIDE SEQUENCE</scope>
    <source>
        <tissue evidence="2">Shoot tissue taken approximately 20 cm above the soil surface</tissue>
    </source>
</reference>
<organism evidence="2">
    <name type="scientific">Arundo donax</name>
    <name type="common">Giant reed</name>
    <name type="synonym">Donax arundinaceus</name>
    <dbReference type="NCBI Taxonomy" id="35708"/>
    <lineage>
        <taxon>Eukaryota</taxon>
        <taxon>Viridiplantae</taxon>
        <taxon>Streptophyta</taxon>
        <taxon>Embryophyta</taxon>
        <taxon>Tracheophyta</taxon>
        <taxon>Spermatophyta</taxon>
        <taxon>Magnoliopsida</taxon>
        <taxon>Liliopsida</taxon>
        <taxon>Poales</taxon>
        <taxon>Poaceae</taxon>
        <taxon>PACMAD clade</taxon>
        <taxon>Arundinoideae</taxon>
        <taxon>Arundineae</taxon>
        <taxon>Arundo</taxon>
    </lineage>
</organism>
<evidence type="ECO:0000313" key="2">
    <source>
        <dbReference type="EMBL" id="JAE10730.1"/>
    </source>
</evidence>
<dbReference type="AlphaFoldDB" id="A0A0A9FCI6"/>